<gene>
    <name evidence="2" type="ORF">EYF80_034015</name>
</gene>
<comment type="caution">
    <text evidence="2">The sequence shown here is derived from an EMBL/GenBank/DDBJ whole genome shotgun (WGS) entry which is preliminary data.</text>
</comment>
<dbReference type="AlphaFoldDB" id="A0A4Z2GQB7"/>
<name>A0A4Z2GQB7_9TELE</name>
<accession>A0A4Z2GQB7</accession>
<keyword evidence="3" id="KW-1185">Reference proteome</keyword>
<proteinExistence type="predicted"/>
<evidence type="ECO:0000313" key="3">
    <source>
        <dbReference type="Proteomes" id="UP000314294"/>
    </source>
</evidence>
<dbReference type="EMBL" id="SRLO01000446">
    <property type="protein sequence ID" value="TNN55767.1"/>
    <property type="molecule type" value="Genomic_DNA"/>
</dbReference>
<feature type="compositionally biased region" description="Basic and acidic residues" evidence="1">
    <location>
        <begin position="87"/>
        <end position="97"/>
    </location>
</feature>
<organism evidence="2 3">
    <name type="scientific">Liparis tanakae</name>
    <name type="common">Tanaka's snailfish</name>
    <dbReference type="NCBI Taxonomy" id="230148"/>
    <lineage>
        <taxon>Eukaryota</taxon>
        <taxon>Metazoa</taxon>
        <taxon>Chordata</taxon>
        <taxon>Craniata</taxon>
        <taxon>Vertebrata</taxon>
        <taxon>Euteleostomi</taxon>
        <taxon>Actinopterygii</taxon>
        <taxon>Neopterygii</taxon>
        <taxon>Teleostei</taxon>
        <taxon>Neoteleostei</taxon>
        <taxon>Acanthomorphata</taxon>
        <taxon>Eupercaria</taxon>
        <taxon>Perciformes</taxon>
        <taxon>Cottioidei</taxon>
        <taxon>Cottales</taxon>
        <taxon>Liparidae</taxon>
        <taxon>Liparis</taxon>
    </lineage>
</organism>
<evidence type="ECO:0000256" key="1">
    <source>
        <dbReference type="SAM" id="MobiDB-lite"/>
    </source>
</evidence>
<feature type="region of interest" description="Disordered" evidence="1">
    <location>
        <begin position="83"/>
        <end position="116"/>
    </location>
</feature>
<feature type="compositionally biased region" description="Basic and acidic residues" evidence="1">
    <location>
        <begin position="105"/>
        <end position="116"/>
    </location>
</feature>
<protein>
    <submittedName>
        <fullName evidence="2">Uncharacterized protein</fullName>
    </submittedName>
</protein>
<dbReference type="Proteomes" id="UP000314294">
    <property type="component" value="Unassembled WGS sequence"/>
</dbReference>
<feature type="region of interest" description="Disordered" evidence="1">
    <location>
        <begin position="1"/>
        <end position="67"/>
    </location>
</feature>
<feature type="compositionally biased region" description="Basic residues" evidence="1">
    <location>
        <begin position="36"/>
        <end position="45"/>
    </location>
</feature>
<sequence length="116" mass="12693">MASNDAAPGNASVCDCKQSSGEQQPVQPTYGSPAAHRVHTARFRPVHAGGFGDGRERRASHNSVPLLRFHTGSGERCLSEINATQRAQEERVADTQGKRGRRKGREGGRDERRQSR</sequence>
<feature type="compositionally biased region" description="Polar residues" evidence="1">
    <location>
        <begin position="17"/>
        <end position="30"/>
    </location>
</feature>
<reference evidence="2 3" key="1">
    <citation type="submission" date="2019-03" db="EMBL/GenBank/DDBJ databases">
        <title>First draft genome of Liparis tanakae, snailfish: a comprehensive survey of snailfish specific genes.</title>
        <authorList>
            <person name="Kim W."/>
            <person name="Song I."/>
            <person name="Jeong J.-H."/>
            <person name="Kim D."/>
            <person name="Kim S."/>
            <person name="Ryu S."/>
            <person name="Song J.Y."/>
            <person name="Lee S.K."/>
        </authorList>
    </citation>
    <scope>NUCLEOTIDE SEQUENCE [LARGE SCALE GENOMIC DNA]</scope>
    <source>
        <tissue evidence="2">Muscle</tissue>
    </source>
</reference>
<evidence type="ECO:0000313" key="2">
    <source>
        <dbReference type="EMBL" id="TNN55767.1"/>
    </source>
</evidence>